<dbReference type="RefSeq" id="WP_112275793.1">
    <property type="nucleotide sequence ID" value="NZ_SWMS01000014.1"/>
</dbReference>
<protein>
    <submittedName>
        <fullName evidence="2">Phage portal protein</fullName>
    </submittedName>
</protein>
<comment type="caution">
    <text evidence="2">The sequence shown here is derived from an EMBL/GenBank/DDBJ whole genome shotgun (WGS) entry which is preliminary data.</text>
</comment>
<gene>
    <name evidence="2" type="ORF">FCN18_23750</name>
</gene>
<evidence type="ECO:0000256" key="1">
    <source>
        <dbReference type="SAM" id="MobiDB-lite"/>
    </source>
</evidence>
<dbReference type="InterPro" id="IPR021145">
    <property type="entry name" value="Portal_protein_SPP1_Gp6-like"/>
</dbReference>
<keyword evidence="3" id="KW-1185">Reference proteome</keyword>
<organism evidence="2 3">
    <name type="scientific">Prauserella endophytica</name>
    <dbReference type="NCBI Taxonomy" id="1592324"/>
    <lineage>
        <taxon>Bacteria</taxon>
        <taxon>Bacillati</taxon>
        <taxon>Actinomycetota</taxon>
        <taxon>Actinomycetes</taxon>
        <taxon>Pseudonocardiales</taxon>
        <taxon>Pseudonocardiaceae</taxon>
        <taxon>Prauserella</taxon>
        <taxon>Prauserella coralliicola group</taxon>
    </lineage>
</organism>
<dbReference type="EMBL" id="SWMS01000014">
    <property type="protein sequence ID" value="TKG66930.1"/>
    <property type="molecule type" value="Genomic_DNA"/>
</dbReference>
<sequence>MLISPDMPWPPPGAEKLRKRWPSWAAWWSGDLDDLRTHASTTAPGGYWEKHRDKELKDRQMHLPLAGDIAGTSAELVFSDSPTLQFSADVQDAWDELAQTIGWGNSLVEAGEVCAALGGVYLRPAWERDLFDHPLSTSVRADEAIPEFRFGMLIGVVFVTNLGERDGFQWRWLEHHEPGQIRHELWKGTPNNIGKLMGLADHPDTKHLAVGESGGVIDTRPIRARGILVEYIPNQLPQPLDRQPYGRADIQGLETELDALDAAWASWMRDLDLGKGRVLVSAEMLDSVAPSSRSTGHVQTATDKFFGRHRRSTPAKVFDEDAKVFTPLSGLPMESGNGLAPITPVQFAIRVQEHADTCAALVEQIVSRAGYAPQSFGMHVEGQLSGTAIRRREHRSHQTKNRKRQYARPALERFAETLMLINAVIFGRPRPTERPTLEWRETDQADPKETAETINTLKLAEAISIETSVQMAHPEWDEKQVTDEVERIQAEREAKRAENPLTGYETPDALDTAEP</sequence>
<reference evidence="2 3" key="1">
    <citation type="journal article" date="2015" name="Antonie Van Leeuwenhoek">
        <title>Prauserella endophytica sp. nov., an endophytic actinobacterium isolated from Tamarix taklamakanensis.</title>
        <authorList>
            <person name="Liu J.M."/>
            <person name="Habden X."/>
            <person name="Guo L."/>
            <person name="Tuo L."/>
            <person name="Jiang Z.K."/>
            <person name="Liu S.W."/>
            <person name="Liu X.F."/>
            <person name="Chen L."/>
            <person name="Li R.F."/>
            <person name="Zhang Y.Q."/>
            <person name="Sun C.H."/>
        </authorList>
    </citation>
    <scope>NUCLEOTIDE SEQUENCE [LARGE SCALE GENOMIC DNA]</scope>
    <source>
        <strain evidence="2 3">CGMCC 4.7182</strain>
    </source>
</reference>
<feature type="compositionally biased region" description="Basic and acidic residues" evidence="1">
    <location>
        <begin position="474"/>
        <end position="498"/>
    </location>
</feature>
<dbReference type="Pfam" id="PF05133">
    <property type="entry name" value="SPP1_portal"/>
    <property type="match status" value="1"/>
</dbReference>
<name>A0ABY2RZY2_9PSEU</name>
<feature type="region of interest" description="Disordered" evidence="1">
    <location>
        <begin position="473"/>
        <end position="515"/>
    </location>
</feature>
<proteinExistence type="predicted"/>
<accession>A0ABY2RZY2</accession>
<dbReference type="Proteomes" id="UP000309992">
    <property type="component" value="Unassembled WGS sequence"/>
</dbReference>
<evidence type="ECO:0000313" key="2">
    <source>
        <dbReference type="EMBL" id="TKG66930.1"/>
    </source>
</evidence>
<evidence type="ECO:0000313" key="3">
    <source>
        <dbReference type="Proteomes" id="UP000309992"/>
    </source>
</evidence>